<reference evidence="1 2" key="1">
    <citation type="journal article" date="2022" name="DNA Res.">
        <title>Chromosomal-level genome assembly of the orchid tree Bauhinia variegata (Leguminosae; Cercidoideae) supports the allotetraploid origin hypothesis of Bauhinia.</title>
        <authorList>
            <person name="Zhong Y."/>
            <person name="Chen Y."/>
            <person name="Zheng D."/>
            <person name="Pang J."/>
            <person name="Liu Y."/>
            <person name="Luo S."/>
            <person name="Meng S."/>
            <person name="Qian L."/>
            <person name="Wei D."/>
            <person name="Dai S."/>
            <person name="Zhou R."/>
        </authorList>
    </citation>
    <scope>NUCLEOTIDE SEQUENCE [LARGE SCALE GENOMIC DNA]</scope>
    <source>
        <strain evidence="1">BV-YZ2020</strain>
    </source>
</reference>
<evidence type="ECO:0000313" key="2">
    <source>
        <dbReference type="Proteomes" id="UP000828941"/>
    </source>
</evidence>
<comment type="caution">
    <text evidence="1">The sequence shown here is derived from an EMBL/GenBank/DDBJ whole genome shotgun (WGS) entry which is preliminary data.</text>
</comment>
<keyword evidence="2" id="KW-1185">Reference proteome</keyword>
<dbReference type="Proteomes" id="UP000828941">
    <property type="component" value="Chromosome 1"/>
</dbReference>
<protein>
    <submittedName>
        <fullName evidence="1">Uncharacterized protein</fullName>
    </submittedName>
</protein>
<accession>A0ACB9Q7V4</accession>
<organism evidence="1 2">
    <name type="scientific">Bauhinia variegata</name>
    <name type="common">Purple orchid tree</name>
    <name type="synonym">Phanera variegata</name>
    <dbReference type="NCBI Taxonomy" id="167791"/>
    <lineage>
        <taxon>Eukaryota</taxon>
        <taxon>Viridiplantae</taxon>
        <taxon>Streptophyta</taxon>
        <taxon>Embryophyta</taxon>
        <taxon>Tracheophyta</taxon>
        <taxon>Spermatophyta</taxon>
        <taxon>Magnoliopsida</taxon>
        <taxon>eudicotyledons</taxon>
        <taxon>Gunneridae</taxon>
        <taxon>Pentapetalae</taxon>
        <taxon>rosids</taxon>
        <taxon>fabids</taxon>
        <taxon>Fabales</taxon>
        <taxon>Fabaceae</taxon>
        <taxon>Cercidoideae</taxon>
        <taxon>Cercideae</taxon>
        <taxon>Bauhiniinae</taxon>
        <taxon>Bauhinia</taxon>
    </lineage>
</organism>
<evidence type="ECO:0000313" key="1">
    <source>
        <dbReference type="EMBL" id="KAI4356906.1"/>
    </source>
</evidence>
<sequence>MHDLIQDMGQEVVKQDASSKLGQYSRLWNHEDIINVLTTNSESDSIQLISCCPNVPVKKLEKLTYVDFSHSKQLTQIPDVSGSINITTLELEGCTNLRGVHDSVGVLPKILDLSLEGCTNLEIFPRGIKMTSLESLNLNYCKSLQYFPEILGQMDRLRRIRAQWTGIKQIPHSICYLSGLEFLFISNNDELVSLPESIRQLDALIHLYMENCKKLRHISGVPPNIKRIRADGCMSLSPQSLSILWSQALQERVFSEVVMPKTASHCKTVIPNWFERNCKTEIPNWFDCQSKGGSISFHFLGNLLFFAWAVVIGKSTDEISSKSNGTMVQLICKVDGCEIVDKHCEYYIKEGGILLTIGYIRLSECVSYKNVYYRDWHHAEMECKSGSLDQEVDECGVLFVYKKPNMKMEDIQFEYPFPNEGSMPRNDEKIDKAKAGKFSIMTRNDKDLEAYKLPRRFFKDSARVGIRTCWRRQALPTLFFSKYFKLSPSFLSI</sequence>
<proteinExistence type="predicted"/>
<gene>
    <name evidence="1" type="ORF">L6164_000888</name>
</gene>
<name>A0ACB9Q7V4_BAUVA</name>
<dbReference type="EMBL" id="CM039426">
    <property type="protein sequence ID" value="KAI4356906.1"/>
    <property type="molecule type" value="Genomic_DNA"/>
</dbReference>